<dbReference type="PROSITE" id="PS50113">
    <property type="entry name" value="PAC"/>
    <property type="match status" value="1"/>
</dbReference>
<evidence type="ECO:0000256" key="4">
    <source>
        <dbReference type="SAM" id="MobiDB-lite"/>
    </source>
</evidence>
<evidence type="ECO:0000313" key="6">
    <source>
        <dbReference type="EMBL" id="KAF2399711.1"/>
    </source>
</evidence>
<dbReference type="InterPro" id="IPR000014">
    <property type="entry name" value="PAS"/>
</dbReference>
<evidence type="ECO:0000259" key="5">
    <source>
        <dbReference type="PROSITE" id="PS50113"/>
    </source>
</evidence>
<feature type="region of interest" description="Disordered" evidence="4">
    <location>
        <begin position="1"/>
        <end position="201"/>
    </location>
</feature>
<protein>
    <recommendedName>
        <fullName evidence="5">PAC domain-containing protein</fullName>
    </recommendedName>
</protein>
<evidence type="ECO:0000256" key="3">
    <source>
        <dbReference type="ARBA" id="ARBA00022991"/>
    </source>
</evidence>
<organism evidence="6 7">
    <name type="scientific">Trichodelitschia bisporula</name>
    <dbReference type="NCBI Taxonomy" id="703511"/>
    <lineage>
        <taxon>Eukaryota</taxon>
        <taxon>Fungi</taxon>
        <taxon>Dikarya</taxon>
        <taxon>Ascomycota</taxon>
        <taxon>Pezizomycotina</taxon>
        <taxon>Dothideomycetes</taxon>
        <taxon>Dothideomycetes incertae sedis</taxon>
        <taxon>Phaeotrichales</taxon>
        <taxon>Phaeotrichaceae</taxon>
        <taxon>Trichodelitschia</taxon>
    </lineage>
</organism>
<accession>A0A6G1HUX5</accession>
<dbReference type="GO" id="GO:0005634">
    <property type="term" value="C:nucleus"/>
    <property type="evidence" value="ECO:0007669"/>
    <property type="project" value="TreeGrafter"/>
</dbReference>
<dbReference type="PANTHER" id="PTHR47429">
    <property type="entry name" value="PROTEIN TWIN LOV 1"/>
    <property type="match status" value="1"/>
</dbReference>
<feature type="compositionally biased region" description="Polar residues" evidence="4">
    <location>
        <begin position="179"/>
        <end position="190"/>
    </location>
</feature>
<keyword evidence="7" id="KW-1185">Reference proteome</keyword>
<dbReference type="Gene3D" id="3.30.450.20">
    <property type="entry name" value="PAS domain"/>
    <property type="match status" value="1"/>
</dbReference>
<reference evidence="6" key="1">
    <citation type="journal article" date="2020" name="Stud. Mycol.">
        <title>101 Dothideomycetes genomes: a test case for predicting lifestyles and emergence of pathogens.</title>
        <authorList>
            <person name="Haridas S."/>
            <person name="Albert R."/>
            <person name="Binder M."/>
            <person name="Bloem J."/>
            <person name="Labutti K."/>
            <person name="Salamov A."/>
            <person name="Andreopoulos B."/>
            <person name="Baker S."/>
            <person name="Barry K."/>
            <person name="Bills G."/>
            <person name="Bluhm B."/>
            <person name="Cannon C."/>
            <person name="Castanera R."/>
            <person name="Culley D."/>
            <person name="Daum C."/>
            <person name="Ezra D."/>
            <person name="Gonzalez J."/>
            <person name="Henrissat B."/>
            <person name="Kuo A."/>
            <person name="Liang C."/>
            <person name="Lipzen A."/>
            <person name="Lutzoni F."/>
            <person name="Magnuson J."/>
            <person name="Mondo S."/>
            <person name="Nolan M."/>
            <person name="Ohm R."/>
            <person name="Pangilinan J."/>
            <person name="Park H.-J."/>
            <person name="Ramirez L."/>
            <person name="Alfaro M."/>
            <person name="Sun H."/>
            <person name="Tritt A."/>
            <person name="Yoshinaga Y."/>
            <person name="Zwiers L.-H."/>
            <person name="Turgeon B."/>
            <person name="Goodwin S."/>
            <person name="Spatafora J."/>
            <person name="Crous P."/>
            <person name="Grigoriev I."/>
        </authorList>
    </citation>
    <scope>NUCLEOTIDE SEQUENCE</scope>
    <source>
        <strain evidence="6">CBS 262.69</strain>
    </source>
</reference>
<keyword evidence="2" id="KW-0288">FMN</keyword>
<keyword evidence="3" id="KW-0157">Chromophore</keyword>
<dbReference type="InterPro" id="IPR000700">
    <property type="entry name" value="PAS-assoc_C"/>
</dbReference>
<dbReference type="Pfam" id="PF13426">
    <property type="entry name" value="PAS_9"/>
    <property type="match status" value="1"/>
</dbReference>
<dbReference type="InterPro" id="IPR035965">
    <property type="entry name" value="PAS-like_dom_sf"/>
</dbReference>
<name>A0A6G1HUX5_9PEZI</name>
<sequence length="726" mass="78288">MAYTLFPPSDAPPSVPRTRSLSRQRSKSPALTSILEATPPRPQAPVEHNPSSAYPAEADNEDASSEPLITDLATRSIPPEYAPLKSATPEPGTRREASRRAGKRPASFACDGDSVSMYGSLGLGQREIHIPTRTSSSRVVSNGTGTSRRRKRQGREFSASSSAPTTPDLRLGSSDDSVRSYSTHTSSVTRSPPLLSKPSIDADRLAPVTEDDPRSFDLVQPASAPVGGGFELEKRVEEMFSAQHLREVFADPGLLLRFTHFLSSGRPGRIPLLIYYLDALKALRALAYANAVSEALEPIPGHAFTDNPPGPTVNGVLEERAEQAFDALVRDDLPAFVGHVFTQIAADAIHKRITGAEPLELADAEGLAEVFCLTDPSRADNPIVYASEEFHKTTQYGVTYSLGRNPRFLQGPRTTPSSITTLQAALAQPTESTHLLLNYRRDGSPFLNLLLLAPLTDSRGQLRYWLGAHVDATPLARSCAGLDGLQRLLSRGGEGGEAGAQNELQDLCEMFNLDELATISRRGGAMHRDLLSPTPNLHTKRSFSGAPPPAHFSPGVGVRSLFPKYLILRPHPSLRILFASPALRTPRLLQTPFLSRIGGSPRVRDELTAALAGGRGVTAKVRWLSAREGEGDGEDGEEGRVRWIHCTPLLGREGVVGAWVVLVVDEESAGGEGRRVSTGWKPAPVVEGRKKVAGLGVIRDRTDEAPFERGMSVGGGSERGEEWGLE</sequence>
<feature type="domain" description="PAC" evidence="5">
    <location>
        <begin position="430"/>
        <end position="484"/>
    </location>
</feature>
<dbReference type="PANTHER" id="PTHR47429:SF9">
    <property type="entry name" value="PAS DOMAIN-CONTAINING PROTEIN"/>
    <property type="match status" value="1"/>
</dbReference>
<dbReference type="Proteomes" id="UP000799640">
    <property type="component" value="Unassembled WGS sequence"/>
</dbReference>
<dbReference type="SUPFAM" id="SSF55785">
    <property type="entry name" value="PYP-like sensor domain (PAS domain)"/>
    <property type="match status" value="1"/>
</dbReference>
<dbReference type="AlphaFoldDB" id="A0A6G1HUX5"/>
<evidence type="ECO:0000313" key="7">
    <source>
        <dbReference type="Proteomes" id="UP000799640"/>
    </source>
</evidence>
<feature type="compositionally biased region" description="Polar residues" evidence="4">
    <location>
        <begin position="132"/>
        <end position="146"/>
    </location>
</feature>
<proteinExistence type="predicted"/>
<feature type="region of interest" description="Disordered" evidence="4">
    <location>
        <begin position="706"/>
        <end position="726"/>
    </location>
</feature>
<dbReference type="OrthoDB" id="447251at2759"/>
<keyword evidence="1" id="KW-0285">Flavoprotein</keyword>
<gene>
    <name evidence="6" type="ORF">EJ06DRAFT_511929</name>
</gene>
<evidence type="ECO:0000256" key="2">
    <source>
        <dbReference type="ARBA" id="ARBA00022643"/>
    </source>
</evidence>
<evidence type="ECO:0000256" key="1">
    <source>
        <dbReference type="ARBA" id="ARBA00022630"/>
    </source>
</evidence>
<dbReference type="EMBL" id="ML996697">
    <property type="protein sequence ID" value="KAF2399711.1"/>
    <property type="molecule type" value="Genomic_DNA"/>
</dbReference>